<feature type="region of interest" description="Disordered" evidence="1">
    <location>
        <begin position="187"/>
        <end position="209"/>
    </location>
</feature>
<dbReference type="AlphaFoldDB" id="L7UD75"/>
<evidence type="ECO:0000256" key="1">
    <source>
        <dbReference type="SAM" id="MobiDB-lite"/>
    </source>
</evidence>
<sequence>MPPEALSAPPVSDDSPTAWSCTIDTLRAGKECVFESDDSRGAPDAEQDAANRKTMKDLSRVLCTEVVATARDGLSDATLVSLCERRYVSATEQCGLGGGTPVVDAKGRFAAEARGCYRGLATVLQETQLMATVASSCCECAARRGCPGTGDRCYADVSQQLSSPATLACLSERCEDVCSVVLPTTGAGARSAPKSPVKERSPRSGSASL</sequence>
<dbReference type="EMBL" id="CP004025">
    <property type="protein sequence ID" value="AGC45547.1"/>
    <property type="molecule type" value="Genomic_DNA"/>
</dbReference>
<accession>L7UD75</accession>
<dbReference type="KEGG" id="msd:MYSTI_04249"/>
<organism evidence="2 3">
    <name type="scientific">Myxococcus stipitatus (strain DSM 14675 / JCM 12634 / Mx s8)</name>
    <dbReference type="NCBI Taxonomy" id="1278073"/>
    <lineage>
        <taxon>Bacteria</taxon>
        <taxon>Pseudomonadati</taxon>
        <taxon>Myxococcota</taxon>
        <taxon>Myxococcia</taxon>
        <taxon>Myxococcales</taxon>
        <taxon>Cystobacterineae</taxon>
        <taxon>Myxococcaceae</taxon>
        <taxon>Myxococcus</taxon>
    </lineage>
</organism>
<keyword evidence="3" id="KW-1185">Reference proteome</keyword>
<gene>
    <name evidence="2" type="ordered locus">MYSTI_04249</name>
</gene>
<dbReference type="HOGENOM" id="CLU_1314304_0_0_7"/>
<dbReference type="STRING" id="1278073.MYSTI_04249"/>
<evidence type="ECO:0000313" key="3">
    <source>
        <dbReference type="Proteomes" id="UP000011131"/>
    </source>
</evidence>
<dbReference type="PATRIC" id="fig|1278073.3.peg.4320"/>
<name>L7UD75_MYXSD</name>
<evidence type="ECO:0000313" key="2">
    <source>
        <dbReference type="EMBL" id="AGC45547.1"/>
    </source>
</evidence>
<reference evidence="2 3" key="1">
    <citation type="journal article" date="2013" name="Genome Announc.">
        <title>Complete genome sequence of Myxococcus stipitatus strain DSM 14675, a fruiting myxobacterium.</title>
        <authorList>
            <person name="Huntley S."/>
            <person name="Kneip S."/>
            <person name="Treuner-Lange A."/>
            <person name="Sogaard-Andersen L."/>
        </authorList>
    </citation>
    <scope>NUCLEOTIDE SEQUENCE [LARGE SCALE GENOMIC DNA]</scope>
    <source>
        <strain evidence="3">DSM 14675 / JCM 12634 / Mx s8</strain>
    </source>
</reference>
<proteinExistence type="predicted"/>
<protein>
    <submittedName>
        <fullName evidence="2">Uncharacterized protein</fullName>
    </submittedName>
</protein>
<dbReference type="Proteomes" id="UP000011131">
    <property type="component" value="Chromosome"/>
</dbReference>